<accession>A0AC61SB95</accession>
<sequence>MNNTNNTHKAIILLITGMVLCMLLLPATGNEPDVNGYKADKPLSVQSHDIIKGGLTYSLGDSYYSGKLYSGDTYTVLYSVSLPDSANVKFARLYSYWTWSAQGTTGIFPDMKLSFNGNELTPEIKYEDRKGWDIYDYPSGNWIYDVTDFINGSGSHSAIIEHTGSENAFFCISGLGLLIVYTDAKGEDIEYWINEGCDILSSQMNDDGTPLYYTTPDETITKMMSPTISTETVQHATLWTIVQGGNWEENVLKVNDVNITGICDG</sequence>
<evidence type="ECO:0000313" key="1">
    <source>
        <dbReference type="EMBL" id="TKY91862.1"/>
    </source>
</evidence>
<feature type="non-terminal residue" evidence="1">
    <location>
        <position position="265"/>
    </location>
</feature>
<dbReference type="EMBL" id="QYBA01000118">
    <property type="protein sequence ID" value="TKY91862.1"/>
    <property type="molecule type" value="Genomic_DNA"/>
</dbReference>
<reference evidence="1" key="1">
    <citation type="submission" date="2018-09" db="EMBL/GenBank/DDBJ databases">
        <title>A genomic encyclopedia of anaerobic methanotrophic archaea.</title>
        <authorList>
            <person name="Skennerton C.T."/>
            <person name="Chadwick G.L."/>
            <person name="Laso-Perez R."/>
            <person name="Leu A.O."/>
            <person name="Speth D.R."/>
            <person name="Yu H."/>
            <person name="Morgan-Lang C."/>
            <person name="Hatzenpichler R."/>
            <person name="Goudeau D."/>
            <person name="Malmstrom R."/>
            <person name="Woyke T."/>
            <person name="Hallam S."/>
            <person name="Tyson G.W."/>
            <person name="Wegener G."/>
            <person name="Boetius A."/>
            <person name="Orphan V.J."/>
        </authorList>
    </citation>
    <scope>NUCLEOTIDE SEQUENCE</scope>
    <source>
        <strain evidence="1">CONS3730D10UFb2</strain>
    </source>
</reference>
<dbReference type="Proteomes" id="UP000315423">
    <property type="component" value="Unassembled WGS sequence"/>
</dbReference>
<evidence type="ECO:0000313" key="2">
    <source>
        <dbReference type="Proteomes" id="UP000315423"/>
    </source>
</evidence>
<organism evidence="1 2">
    <name type="scientific">Candidatus Methanomarinus sp</name>
    <dbReference type="NCBI Taxonomy" id="3386244"/>
    <lineage>
        <taxon>Archaea</taxon>
        <taxon>Methanobacteriati</taxon>
        <taxon>Methanobacteriota</taxon>
        <taxon>Stenosarchaea group</taxon>
        <taxon>Methanomicrobia</taxon>
        <taxon>Methanosarcinales</taxon>
        <taxon>ANME-2 cluster</taxon>
        <taxon>Candidatus Methanocomedenaceae</taxon>
        <taxon>Candidatus Methanomarinus</taxon>
    </lineage>
</organism>
<gene>
    <name evidence="1" type="ORF">C5S46_03640</name>
</gene>
<proteinExistence type="predicted"/>
<protein>
    <submittedName>
        <fullName evidence="1">DUF3344 domain-containing protein</fullName>
    </submittedName>
</protein>
<comment type="caution">
    <text evidence="1">The sequence shown here is derived from an EMBL/GenBank/DDBJ whole genome shotgun (WGS) entry which is preliminary data.</text>
</comment>
<name>A0AC61SB95_9EURY</name>